<dbReference type="Pfam" id="PF02837">
    <property type="entry name" value="Glyco_hydro_2_N"/>
    <property type="match status" value="1"/>
</dbReference>
<name>A0A941F453_9BACT</name>
<dbReference type="SUPFAM" id="SSF51445">
    <property type="entry name" value="(Trans)glycosidases"/>
    <property type="match status" value="1"/>
</dbReference>
<dbReference type="RefSeq" id="WP_212190820.1">
    <property type="nucleotide sequence ID" value="NZ_JAGTAR010000015.1"/>
</dbReference>
<feature type="domain" description="Glycoside hydrolase family 2 catalytic" evidence="5">
    <location>
        <begin position="292"/>
        <end position="468"/>
    </location>
</feature>
<feature type="domain" description="Glycoside hydrolase family 2" evidence="8">
    <location>
        <begin position="698"/>
        <end position="799"/>
    </location>
</feature>
<dbReference type="Pfam" id="PF18565">
    <property type="entry name" value="Glyco_hydro2_C5"/>
    <property type="match status" value="1"/>
</dbReference>
<feature type="domain" description="Glycoside hydrolase family 2 immunoglobulin-like beta-sandwich" evidence="4">
    <location>
        <begin position="187"/>
        <end position="284"/>
    </location>
</feature>
<dbReference type="PROSITE" id="PS00608">
    <property type="entry name" value="GLYCOSYL_HYDROL_F2_2"/>
    <property type="match status" value="1"/>
</dbReference>
<dbReference type="PRINTS" id="PR00132">
    <property type="entry name" value="GLHYDRLASE2"/>
</dbReference>
<feature type="domain" description="Glycosyl hydrolases family 2 sugar binding" evidence="6">
    <location>
        <begin position="84"/>
        <end position="172"/>
    </location>
</feature>
<dbReference type="SUPFAM" id="SSF49785">
    <property type="entry name" value="Galactose-binding domain-like"/>
    <property type="match status" value="1"/>
</dbReference>
<dbReference type="InterPro" id="IPR006104">
    <property type="entry name" value="Glyco_hydro_2_N"/>
</dbReference>
<evidence type="ECO:0000256" key="2">
    <source>
        <dbReference type="ARBA" id="ARBA00022801"/>
    </source>
</evidence>
<keyword evidence="3" id="KW-0326">Glycosidase</keyword>
<dbReference type="SUPFAM" id="SSF49303">
    <property type="entry name" value="beta-Galactosidase/glucuronidase domain"/>
    <property type="match status" value="1"/>
</dbReference>
<dbReference type="GO" id="GO:0005975">
    <property type="term" value="P:carbohydrate metabolic process"/>
    <property type="evidence" value="ECO:0007669"/>
    <property type="project" value="InterPro"/>
</dbReference>
<organism evidence="9 10">
    <name type="scientific">Carboxylicivirga sediminis</name>
    <dbReference type="NCBI Taxonomy" id="2006564"/>
    <lineage>
        <taxon>Bacteria</taxon>
        <taxon>Pseudomonadati</taxon>
        <taxon>Bacteroidota</taxon>
        <taxon>Bacteroidia</taxon>
        <taxon>Marinilabiliales</taxon>
        <taxon>Marinilabiliaceae</taxon>
        <taxon>Carboxylicivirga</taxon>
    </lineage>
</organism>
<dbReference type="InterPro" id="IPR051913">
    <property type="entry name" value="GH2_Domain-Containing"/>
</dbReference>
<reference evidence="9" key="2">
    <citation type="submission" date="2021-04" db="EMBL/GenBank/DDBJ databases">
        <authorList>
            <person name="Zhang T."/>
            <person name="Zhang Y."/>
            <person name="Lu D."/>
            <person name="Zuo D."/>
            <person name="Du Z."/>
        </authorList>
    </citation>
    <scope>NUCLEOTIDE SEQUENCE</scope>
    <source>
        <strain evidence="9">JR1</strain>
    </source>
</reference>
<dbReference type="Gene3D" id="3.20.20.80">
    <property type="entry name" value="Glycosidases"/>
    <property type="match status" value="1"/>
</dbReference>
<comment type="caution">
    <text evidence="9">The sequence shown here is derived from an EMBL/GenBank/DDBJ whole genome shotgun (WGS) entry which is preliminary data.</text>
</comment>
<evidence type="ECO:0000313" key="10">
    <source>
        <dbReference type="Proteomes" id="UP000679220"/>
    </source>
</evidence>
<dbReference type="PANTHER" id="PTHR42732">
    <property type="entry name" value="BETA-GALACTOSIDASE"/>
    <property type="match status" value="1"/>
</dbReference>
<dbReference type="InterPro" id="IPR006102">
    <property type="entry name" value="Ig-like_GH2"/>
</dbReference>
<evidence type="ECO:0000259" key="4">
    <source>
        <dbReference type="Pfam" id="PF00703"/>
    </source>
</evidence>
<dbReference type="InterPro" id="IPR006103">
    <property type="entry name" value="Glyco_hydro_2_cat"/>
</dbReference>
<dbReference type="EMBL" id="JAGTAR010000015">
    <property type="protein sequence ID" value="MBR8536107.1"/>
    <property type="molecule type" value="Genomic_DNA"/>
</dbReference>
<comment type="similarity">
    <text evidence="1">Belongs to the glycosyl hydrolase 2 family.</text>
</comment>
<dbReference type="InterPro" id="IPR013783">
    <property type="entry name" value="Ig-like_fold"/>
</dbReference>
<evidence type="ECO:0000259" key="6">
    <source>
        <dbReference type="Pfam" id="PF02837"/>
    </source>
</evidence>
<dbReference type="Pfam" id="PF16355">
    <property type="entry name" value="DUF4982"/>
    <property type="match status" value="1"/>
</dbReference>
<evidence type="ECO:0000259" key="7">
    <source>
        <dbReference type="Pfam" id="PF16355"/>
    </source>
</evidence>
<dbReference type="PANTHER" id="PTHR42732:SF1">
    <property type="entry name" value="BETA-MANNOSIDASE"/>
    <property type="match status" value="1"/>
</dbReference>
<dbReference type="InterPro" id="IPR036156">
    <property type="entry name" value="Beta-gal/glucu_dom_sf"/>
</dbReference>
<dbReference type="InterPro" id="IPR032311">
    <property type="entry name" value="DUF4982"/>
</dbReference>
<dbReference type="InterPro" id="IPR040605">
    <property type="entry name" value="Glyco_hydro2_dom5"/>
</dbReference>
<dbReference type="GO" id="GO:0004553">
    <property type="term" value="F:hydrolase activity, hydrolyzing O-glycosyl compounds"/>
    <property type="evidence" value="ECO:0007669"/>
    <property type="project" value="InterPro"/>
</dbReference>
<keyword evidence="2" id="KW-0378">Hydrolase</keyword>
<dbReference type="Proteomes" id="UP000679220">
    <property type="component" value="Unassembled WGS sequence"/>
</dbReference>
<dbReference type="Gene3D" id="2.60.120.260">
    <property type="entry name" value="Galactose-binding domain-like"/>
    <property type="match status" value="1"/>
</dbReference>
<dbReference type="AlphaFoldDB" id="A0A941F453"/>
<sequence length="805" mass="93152">MRRIILIFSLLTQLVWHVAIVAQNRENINFNNDWLFRLGDITDFEKTNYDDTSWRQIDIPHDWSIEGNYSEKNPSGTHGAFLPTGIACYRKHFEYSPKWDSKKVTVIFDAIYCNSTIYINGQKLGFHPNGYLPIRYTLNQYLKPGENVIAVKVDHSKTPSGRWYTGSGIYRAARLQITEPVHLDETSLFVTTKDNREVTVKYELTGVNDKEASAYSMIVRIYNQDNREVAKKRLTHKEITNETTIKLKNPNTWSAQTPYLYTCEIELLKGKEAIDLHQTKFGFRHIEVSSTKGLWINGQKEILKGVCLHQDGGPVGTAVPRDLWLYRLKLLKEMGCNAVRTAHNPFQTDFYEICDSIGLYVVDEIFDGWETPKAEYDYGLYFEENWQNDLETFIKRDRNHPSILFWSIGNEVKKATPETEKKLYDFIKQYDTTRLITQGRSYNGKSVDIIGFNGRGEYLNALVKYHEKYPEKILLGTEMTHNYQTRGFYRTKTLYRLRDFPAPWELERKQSFEDIKNRIYHVEDLSPTEIFPDDNLVYQSSYDNSIVRMGIRDYWKATKDLPYYIGGFRWTGIDYLGESFQWPARTANFGVIDLANLPTDSYYLYQSLWSDTPMVHILPHWTHKVKEGTEIPVVAYTNCAEAELFLNGKSLGKKKMTDDLQIVWNVPYQLGELKVVATDSKKQTISKKVQTAGLPYRINLRTSHNVLSEKHNDAIIVFAEVVDENNVPVPYADNWIEFSSTEHLELIGVENGDVLDLSNNKIKARKAFHGQCIAIYKPVKKGNNVKIKATSLGLIGKEININIRE</sequence>
<feature type="domain" description="DUF4982" evidence="7">
    <location>
        <begin position="628"/>
        <end position="681"/>
    </location>
</feature>
<protein>
    <submittedName>
        <fullName evidence="9">DUF4982 domain-containing protein</fullName>
    </submittedName>
</protein>
<gene>
    <name evidence="9" type="ORF">KDU71_11110</name>
</gene>
<dbReference type="Pfam" id="PF00703">
    <property type="entry name" value="Glyco_hydro_2"/>
    <property type="match status" value="1"/>
</dbReference>
<dbReference type="Gene3D" id="2.60.40.10">
    <property type="entry name" value="Immunoglobulins"/>
    <property type="match status" value="3"/>
</dbReference>
<dbReference type="InterPro" id="IPR006101">
    <property type="entry name" value="Glyco_hydro_2"/>
</dbReference>
<evidence type="ECO:0000256" key="3">
    <source>
        <dbReference type="ARBA" id="ARBA00023295"/>
    </source>
</evidence>
<evidence type="ECO:0000313" key="9">
    <source>
        <dbReference type="EMBL" id="MBR8536107.1"/>
    </source>
</evidence>
<keyword evidence="10" id="KW-1185">Reference proteome</keyword>
<evidence type="ECO:0000259" key="8">
    <source>
        <dbReference type="Pfam" id="PF18565"/>
    </source>
</evidence>
<dbReference type="InterPro" id="IPR008979">
    <property type="entry name" value="Galactose-bd-like_sf"/>
</dbReference>
<proteinExistence type="inferred from homology"/>
<evidence type="ECO:0000259" key="5">
    <source>
        <dbReference type="Pfam" id="PF02836"/>
    </source>
</evidence>
<reference evidence="9" key="1">
    <citation type="journal article" date="2018" name="Int. J. Syst. Evol. Microbiol.">
        <title>Carboxylicivirga sediminis sp. nov., isolated from coastal sediment.</title>
        <authorList>
            <person name="Wang F.Q."/>
            <person name="Ren L.H."/>
            <person name="Zou R.J."/>
            <person name="Sun Y.Z."/>
            <person name="Liu X.J."/>
            <person name="Jiang F."/>
            <person name="Liu L.J."/>
        </authorList>
    </citation>
    <scope>NUCLEOTIDE SEQUENCE</scope>
    <source>
        <strain evidence="9">JR1</strain>
    </source>
</reference>
<evidence type="ECO:0000256" key="1">
    <source>
        <dbReference type="ARBA" id="ARBA00007401"/>
    </source>
</evidence>
<dbReference type="InterPro" id="IPR017853">
    <property type="entry name" value="GH"/>
</dbReference>
<accession>A0A941F453</accession>
<dbReference type="Pfam" id="PF02836">
    <property type="entry name" value="Glyco_hydro_2_C"/>
    <property type="match status" value="1"/>
</dbReference>
<dbReference type="InterPro" id="IPR023232">
    <property type="entry name" value="Glyco_hydro_2_AS"/>
</dbReference>